<dbReference type="InterPro" id="IPR050166">
    <property type="entry name" value="ABC_transporter_ATP-bind"/>
</dbReference>
<dbReference type="PANTHER" id="PTHR42788:SF13">
    <property type="entry name" value="ALIPHATIC SULFONATES IMPORT ATP-BINDING PROTEIN SSUB"/>
    <property type="match status" value="1"/>
</dbReference>
<gene>
    <name evidence="5" type="ORF">GCM10022223_67530</name>
</gene>
<evidence type="ECO:0000313" key="6">
    <source>
        <dbReference type="Proteomes" id="UP001501074"/>
    </source>
</evidence>
<dbReference type="InterPro" id="IPR003439">
    <property type="entry name" value="ABC_transporter-like_ATP-bd"/>
</dbReference>
<dbReference type="RefSeq" id="WP_231489402.1">
    <property type="nucleotide sequence ID" value="NZ_BAAAZO010000013.1"/>
</dbReference>
<evidence type="ECO:0000256" key="3">
    <source>
        <dbReference type="ARBA" id="ARBA00022840"/>
    </source>
</evidence>
<dbReference type="SMART" id="SM00382">
    <property type="entry name" value="AAA"/>
    <property type="match status" value="1"/>
</dbReference>
<dbReference type="SUPFAM" id="SSF52540">
    <property type="entry name" value="P-loop containing nucleoside triphosphate hydrolases"/>
    <property type="match status" value="1"/>
</dbReference>
<dbReference type="Proteomes" id="UP001501074">
    <property type="component" value="Unassembled WGS sequence"/>
</dbReference>
<dbReference type="Gene3D" id="3.40.50.300">
    <property type="entry name" value="P-loop containing nucleotide triphosphate hydrolases"/>
    <property type="match status" value="1"/>
</dbReference>
<dbReference type="Pfam" id="PF00005">
    <property type="entry name" value="ABC_tran"/>
    <property type="match status" value="1"/>
</dbReference>
<dbReference type="EMBL" id="BAAAZO010000013">
    <property type="protein sequence ID" value="GAA3638994.1"/>
    <property type="molecule type" value="Genomic_DNA"/>
</dbReference>
<dbReference type="GO" id="GO:0005524">
    <property type="term" value="F:ATP binding"/>
    <property type="evidence" value="ECO:0007669"/>
    <property type="project" value="UniProtKB-KW"/>
</dbReference>
<keyword evidence="6" id="KW-1185">Reference proteome</keyword>
<protein>
    <submittedName>
        <fullName evidence="5">ABC transporter ATP-binding protein</fullName>
    </submittedName>
</protein>
<dbReference type="InterPro" id="IPR003593">
    <property type="entry name" value="AAA+_ATPase"/>
</dbReference>
<dbReference type="CDD" id="cd03293">
    <property type="entry name" value="ABC_NrtD_SsuB_transporters"/>
    <property type="match status" value="1"/>
</dbReference>
<sequence>MSRPTGLEVRSLTVTYGSGPKAVTPLHDLDLDVPRGQFLCVLGPSGQGKSTLLRCLAGLLAPTAGTITALGEPVTGPSATRGMVFQQDAIPGWLRVADNVALGPRNRRLPESQWRPRVDHFVEAVGLRGRERAWPRELSGGMRKRVAVAAVFANDPDILLMDEPFASLDHLTRQGLHRTLLTLWQETGKTIVFVTHDVDEALALADRVVVIAGGGVRADAVVPFPRPRTDDLRMDATANALRTNLLHHLGV</sequence>
<reference evidence="6" key="1">
    <citation type="journal article" date="2019" name="Int. J. Syst. Evol. Microbiol.">
        <title>The Global Catalogue of Microorganisms (GCM) 10K type strain sequencing project: providing services to taxonomists for standard genome sequencing and annotation.</title>
        <authorList>
            <consortium name="The Broad Institute Genomics Platform"/>
            <consortium name="The Broad Institute Genome Sequencing Center for Infectious Disease"/>
            <person name="Wu L."/>
            <person name="Ma J."/>
        </authorList>
    </citation>
    <scope>NUCLEOTIDE SEQUENCE [LARGE SCALE GENOMIC DNA]</scope>
    <source>
        <strain evidence="6">JCM 16902</strain>
    </source>
</reference>
<evidence type="ECO:0000256" key="1">
    <source>
        <dbReference type="ARBA" id="ARBA00022448"/>
    </source>
</evidence>
<dbReference type="InterPro" id="IPR017871">
    <property type="entry name" value="ABC_transporter-like_CS"/>
</dbReference>
<dbReference type="PANTHER" id="PTHR42788">
    <property type="entry name" value="TAURINE IMPORT ATP-BINDING PROTEIN-RELATED"/>
    <property type="match status" value="1"/>
</dbReference>
<keyword evidence="2" id="KW-0547">Nucleotide-binding</keyword>
<keyword evidence="3 5" id="KW-0067">ATP-binding</keyword>
<evidence type="ECO:0000259" key="4">
    <source>
        <dbReference type="PROSITE" id="PS50893"/>
    </source>
</evidence>
<dbReference type="PROSITE" id="PS00211">
    <property type="entry name" value="ABC_TRANSPORTER_1"/>
    <property type="match status" value="1"/>
</dbReference>
<keyword evidence="1" id="KW-0813">Transport</keyword>
<evidence type="ECO:0000256" key="2">
    <source>
        <dbReference type="ARBA" id="ARBA00022741"/>
    </source>
</evidence>
<dbReference type="PROSITE" id="PS50893">
    <property type="entry name" value="ABC_TRANSPORTER_2"/>
    <property type="match status" value="1"/>
</dbReference>
<organism evidence="5 6">
    <name type="scientific">Kineosporia mesophila</name>
    <dbReference type="NCBI Taxonomy" id="566012"/>
    <lineage>
        <taxon>Bacteria</taxon>
        <taxon>Bacillati</taxon>
        <taxon>Actinomycetota</taxon>
        <taxon>Actinomycetes</taxon>
        <taxon>Kineosporiales</taxon>
        <taxon>Kineosporiaceae</taxon>
        <taxon>Kineosporia</taxon>
    </lineage>
</organism>
<evidence type="ECO:0000313" key="5">
    <source>
        <dbReference type="EMBL" id="GAA3638994.1"/>
    </source>
</evidence>
<proteinExistence type="predicted"/>
<name>A0ABP7ARH5_9ACTN</name>
<feature type="domain" description="ABC transporter" evidence="4">
    <location>
        <begin position="9"/>
        <end position="238"/>
    </location>
</feature>
<comment type="caution">
    <text evidence="5">The sequence shown here is derived from an EMBL/GenBank/DDBJ whole genome shotgun (WGS) entry which is preliminary data.</text>
</comment>
<dbReference type="InterPro" id="IPR027417">
    <property type="entry name" value="P-loop_NTPase"/>
</dbReference>
<accession>A0ABP7ARH5</accession>